<dbReference type="Pfam" id="PF00041">
    <property type="entry name" value="fn3"/>
    <property type="match status" value="1"/>
</dbReference>
<dbReference type="AlphaFoldDB" id="A0A2A7FNA2"/>
<dbReference type="Pfam" id="PF18454">
    <property type="entry name" value="Mtd_N"/>
    <property type="match status" value="1"/>
</dbReference>
<dbReference type="InterPro" id="IPR059177">
    <property type="entry name" value="GH29D-like_dom"/>
</dbReference>
<evidence type="ECO:0000313" key="1">
    <source>
        <dbReference type="EMBL" id="PGO29205.1"/>
    </source>
</evidence>
<dbReference type="InterPro" id="IPR036116">
    <property type="entry name" value="FN3_sf"/>
</dbReference>
<dbReference type="Pfam" id="PF13385">
    <property type="entry name" value="Laminin_G_3"/>
    <property type="match status" value="1"/>
</dbReference>
<dbReference type="SMART" id="SM00060">
    <property type="entry name" value="FN3"/>
    <property type="match status" value="1"/>
</dbReference>
<dbReference type="Pfam" id="PF13290">
    <property type="entry name" value="CHB_HEX_C_1"/>
    <property type="match status" value="1"/>
</dbReference>
<evidence type="ECO:0000313" key="2">
    <source>
        <dbReference type="Proteomes" id="UP000223777"/>
    </source>
</evidence>
<dbReference type="Gene3D" id="2.60.120.200">
    <property type="match status" value="1"/>
</dbReference>
<dbReference type="InterPro" id="IPR041352">
    <property type="entry name" value="Mtd_N"/>
</dbReference>
<dbReference type="EMBL" id="NUIL01000015">
    <property type="protein sequence ID" value="PGO29205.1"/>
    <property type="molecule type" value="Genomic_DNA"/>
</dbReference>
<gene>
    <name evidence="1" type="ORF">CN984_12245</name>
</gene>
<dbReference type="CDD" id="cd00063">
    <property type="entry name" value="FN3"/>
    <property type="match status" value="1"/>
</dbReference>
<comment type="caution">
    <text evidence="1">The sequence shown here is derived from an EMBL/GenBank/DDBJ whole genome shotgun (WGS) entry which is preliminary data.</text>
</comment>
<dbReference type="Proteomes" id="UP000223777">
    <property type="component" value="Unassembled WGS sequence"/>
</dbReference>
<organism evidence="1 2">
    <name type="scientific">Bacillus cereus</name>
    <dbReference type="NCBI Taxonomy" id="1396"/>
    <lineage>
        <taxon>Bacteria</taxon>
        <taxon>Bacillati</taxon>
        <taxon>Bacillota</taxon>
        <taxon>Bacilli</taxon>
        <taxon>Bacillales</taxon>
        <taxon>Bacillaceae</taxon>
        <taxon>Bacillus</taxon>
        <taxon>Bacillus cereus group</taxon>
    </lineage>
</organism>
<accession>A0A2A7FNA2</accession>
<dbReference type="InterPro" id="IPR013320">
    <property type="entry name" value="ConA-like_dom_sf"/>
</dbReference>
<proteinExistence type="predicted"/>
<dbReference type="InterPro" id="IPR013783">
    <property type="entry name" value="Ig-like_fold"/>
</dbReference>
<dbReference type="PROSITE" id="PS50853">
    <property type="entry name" value="FN3"/>
    <property type="match status" value="1"/>
</dbReference>
<reference evidence="1 2" key="1">
    <citation type="submission" date="2017-09" db="EMBL/GenBank/DDBJ databases">
        <title>Large-scale bioinformatics analysis of Bacillus genomes uncovers conserved roles of natural products in bacterial physiology.</title>
        <authorList>
            <consortium name="Agbiome Team Llc"/>
            <person name="Bleich R.M."/>
            <person name="Grubbs K.J."/>
            <person name="Santa Maria K.C."/>
            <person name="Allen S.E."/>
            <person name="Farag S."/>
            <person name="Shank E.A."/>
            <person name="Bowers A."/>
        </authorList>
    </citation>
    <scope>NUCLEOTIDE SEQUENCE [LARGE SCALE GENOMIC DNA]</scope>
    <source>
        <strain evidence="1 2">AFS050027</strain>
    </source>
</reference>
<dbReference type="SUPFAM" id="SSF49265">
    <property type="entry name" value="Fibronectin type III"/>
    <property type="match status" value="1"/>
</dbReference>
<sequence length="596" mass="63052">MSQKIKIRRGLKADLPVLEAGEFGFCTDTQELFIGTGISNKLINATVTGGNLTVEDSTINGNIKINGQEVVIFDTTNIDQTISEINTSLAEKANKTHSHSIADVTGLEGDLADKASKIQSLQNSDARQSEKISSIESDIVKIEDGIEILQLDMENLKASGGTGGGSVPANIVLFDNWAGGESVTVGDGTTPPVDTTAPVVTVSPNGGSFSASQSVTISTNETATIYYTLDGSSPTESSAVYSGAITLTDTKTLNVFAKDSAGNKSAIKTAIFTKEAVVPPTLNPPTNVKASNISDTGLTLTWLASTSTISGYEIYNGSEYITMVTGLTYNVTGLTKGTDYTFKVRAKDAGNNYSDFATVSAKTIDPANASHVTDGLILYLDALDNSTHALSGVANQPATWKDKSGANNDMTMTPKAGWTIQASAFTAEGFNPTSAGLGVGGSLPYNSFNDYPITWEFVVKLPKDTLNELIRVYDGTDFVRINHSATNVIAFNKNIAGGTLIGYTVPANVYTDHAYMHIVCVITAGSAKLYINGALAQQGASVYNVLDENAPSGLAQYQYLESNMKNSKLKVMRAYNRELSASEVINNHLASVAIMD</sequence>
<dbReference type="Gene3D" id="2.60.40.10">
    <property type="entry name" value="Immunoglobulins"/>
    <property type="match status" value="1"/>
</dbReference>
<dbReference type="RefSeq" id="WP_097883324.1">
    <property type="nucleotide sequence ID" value="NZ_NUIL01000015.1"/>
</dbReference>
<dbReference type="InterPro" id="IPR003961">
    <property type="entry name" value="FN3_dom"/>
</dbReference>
<name>A0A2A7FNA2_BACCE</name>
<protein>
    <submittedName>
        <fullName evidence="1">Uncharacterized protein</fullName>
    </submittedName>
</protein>
<dbReference type="SUPFAM" id="SSF49899">
    <property type="entry name" value="Concanavalin A-like lectins/glucanases"/>
    <property type="match status" value="1"/>
</dbReference>